<reference evidence="2 3" key="1">
    <citation type="journal article" date="2021" name="Nat. Plants">
        <title>The Taxus genome provides insights into paclitaxel biosynthesis.</title>
        <authorList>
            <person name="Xiong X."/>
            <person name="Gou J."/>
            <person name="Liao Q."/>
            <person name="Li Y."/>
            <person name="Zhou Q."/>
            <person name="Bi G."/>
            <person name="Li C."/>
            <person name="Du R."/>
            <person name="Wang X."/>
            <person name="Sun T."/>
            <person name="Guo L."/>
            <person name="Liang H."/>
            <person name="Lu P."/>
            <person name="Wu Y."/>
            <person name="Zhang Z."/>
            <person name="Ro D.K."/>
            <person name="Shang Y."/>
            <person name="Huang S."/>
            <person name="Yan J."/>
        </authorList>
    </citation>
    <scope>NUCLEOTIDE SEQUENCE [LARGE SCALE GENOMIC DNA]</scope>
    <source>
        <strain evidence="2">Ta-2019</strain>
    </source>
</reference>
<evidence type="ECO:0000259" key="1">
    <source>
        <dbReference type="Pfam" id="PF07693"/>
    </source>
</evidence>
<evidence type="ECO:0000313" key="3">
    <source>
        <dbReference type="Proteomes" id="UP000824469"/>
    </source>
</evidence>
<dbReference type="EMBL" id="JAHRHJ020000006">
    <property type="protein sequence ID" value="KAH9312219.1"/>
    <property type="molecule type" value="Genomic_DNA"/>
</dbReference>
<protein>
    <recommendedName>
        <fullName evidence="1">KAP NTPase domain-containing protein</fullName>
    </recommendedName>
</protein>
<dbReference type="AlphaFoldDB" id="A0AA38FXF7"/>
<gene>
    <name evidence="2" type="ORF">KI387_027254</name>
</gene>
<proteinExistence type="predicted"/>
<keyword evidence="3" id="KW-1185">Reference proteome</keyword>
<dbReference type="Proteomes" id="UP000824469">
    <property type="component" value="Unassembled WGS sequence"/>
</dbReference>
<evidence type="ECO:0000313" key="2">
    <source>
        <dbReference type="EMBL" id="KAH9312219.1"/>
    </source>
</evidence>
<feature type="non-terminal residue" evidence="2">
    <location>
        <position position="1"/>
    </location>
</feature>
<feature type="domain" description="KAP NTPase" evidence="1">
    <location>
        <begin position="1"/>
        <end position="74"/>
    </location>
</feature>
<dbReference type="Pfam" id="PF07693">
    <property type="entry name" value="KAP_NTPase"/>
    <property type="match status" value="1"/>
</dbReference>
<organism evidence="2 3">
    <name type="scientific">Taxus chinensis</name>
    <name type="common">Chinese yew</name>
    <name type="synonym">Taxus wallichiana var. chinensis</name>
    <dbReference type="NCBI Taxonomy" id="29808"/>
    <lineage>
        <taxon>Eukaryota</taxon>
        <taxon>Viridiplantae</taxon>
        <taxon>Streptophyta</taxon>
        <taxon>Embryophyta</taxon>
        <taxon>Tracheophyta</taxon>
        <taxon>Spermatophyta</taxon>
        <taxon>Pinopsida</taxon>
        <taxon>Pinidae</taxon>
        <taxon>Conifers II</taxon>
        <taxon>Cupressales</taxon>
        <taxon>Taxaceae</taxon>
        <taxon>Taxus</taxon>
    </lineage>
</organism>
<accession>A0AA38FXF7</accession>
<comment type="caution">
    <text evidence="2">The sequence shown here is derived from an EMBL/GenBank/DDBJ whole genome shotgun (WGS) entry which is preliminary data.</text>
</comment>
<sequence>VLSAINLVLAECKINVVLGMDKKMIERAVRRNFEDNDDKDLADKFICKIIQIPLSLPDPTDEESNRVLRHQLKYEPPVTTLAALDDGGDTDYGELDTDYVKSVYIKFMWIGLFINVEEEENVAEIPMQERIVVDIDARLMEKVLHWLGHLLQILCLVAKKVLHWFQILCLLSCNLSSELREMHDELNEEEKLLTFSKGARLTREILLSNYTPEEAETLYKLKRFASGNQKLPREWKLLLHYCILTSNILSMIGKVYNLPGWKDWSKYAVIKGKPVEDEDKDETEQDWQGPSLKQLVMNYVIELNALQQTSNVQAGEDKDHKFQSGTILNECNH</sequence>
<dbReference type="InterPro" id="IPR011646">
    <property type="entry name" value="KAP_P-loop"/>
</dbReference>
<name>A0AA38FXF7_TAXCH</name>